<organism evidence="2 3">
    <name type="scientific">Neolewinella maritima</name>
    <dbReference type="NCBI Taxonomy" id="1383882"/>
    <lineage>
        <taxon>Bacteria</taxon>
        <taxon>Pseudomonadati</taxon>
        <taxon>Bacteroidota</taxon>
        <taxon>Saprospiria</taxon>
        <taxon>Saprospirales</taxon>
        <taxon>Lewinellaceae</taxon>
        <taxon>Neolewinella</taxon>
    </lineage>
</organism>
<evidence type="ECO:0008006" key="4">
    <source>
        <dbReference type="Google" id="ProtNLM"/>
    </source>
</evidence>
<dbReference type="EMBL" id="CAKLPZ010000001">
    <property type="protein sequence ID" value="CAH0999335.1"/>
    <property type="molecule type" value="Genomic_DNA"/>
</dbReference>
<proteinExistence type="predicted"/>
<gene>
    <name evidence="2" type="ORF">LEM8419_00633</name>
</gene>
<protein>
    <recommendedName>
        <fullName evidence="4">T9SS type A sorting domain-containing protein</fullName>
    </recommendedName>
</protein>
<dbReference type="Proteomes" id="UP000837803">
    <property type="component" value="Unassembled WGS sequence"/>
</dbReference>
<evidence type="ECO:0000313" key="3">
    <source>
        <dbReference type="Proteomes" id="UP000837803"/>
    </source>
</evidence>
<evidence type="ECO:0000256" key="1">
    <source>
        <dbReference type="SAM" id="SignalP"/>
    </source>
</evidence>
<comment type="caution">
    <text evidence="2">The sequence shown here is derived from an EMBL/GenBank/DDBJ whole genome shotgun (WGS) entry which is preliminary data.</text>
</comment>
<sequence length="315" mass="33609">MRHIYTCLLFLVFFGGSCVVNAQGGCIIIANNQAFCTACSGNISSTGVISGTITVQASNFTLPTSCPESGALSIGALNLSLSSGAKLTVPDAVLVDGSAANTFTLNFAGSSNQANFIFRGTNFNRNQFAQAQSNVRAEGAAAPVTLLSWNAAPLKSDVQLSWSSIEEVDNDFYTVEHSQDGVHFVELTRLAGEASSDQILHYSYLHRAPGTGQHYYRLAQHDFDGTRTVFDIVSVHVGEQPAIGLFPNPASPGQQVQLSSVDTGTPISLYHPDGREVARFPAFDARAPYLTLPTTLLPGVYLLRSGTKSSRLVVR</sequence>
<reference evidence="2" key="1">
    <citation type="submission" date="2021-12" db="EMBL/GenBank/DDBJ databases">
        <authorList>
            <person name="Rodrigo-Torres L."/>
            <person name="Arahal R. D."/>
            <person name="Lucena T."/>
        </authorList>
    </citation>
    <scope>NUCLEOTIDE SEQUENCE</scope>
    <source>
        <strain evidence="2">CECT 8419</strain>
    </source>
</reference>
<feature type="chain" id="PRO_5045433266" description="T9SS type A sorting domain-containing protein" evidence="1">
    <location>
        <begin position="23"/>
        <end position="315"/>
    </location>
</feature>
<dbReference type="PROSITE" id="PS51257">
    <property type="entry name" value="PROKAR_LIPOPROTEIN"/>
    <property type="match status" value="1"/>
</dbReference>
<feature type="signal peptide" evidence="1">
    <location>
        <begin position="1"/>
        <end position="22"/>
    </location>
</feature>
<name>A0ABN8F0D6_9BACT</name>
<accession>A0ABN8F0D6</accession>
<keyword evidence="1" id="KW-0732">Signal</keyword>
<keyword evidence="3" id="KW-1185">Reference proteome</keyword>
<evidence type="ECO:0000313" key="2">
    <source>
        <dbReference type="EMBL" id="CAH0999335.1"/>
    </source>
</evidence>